<dbReference type="Pfam" id="PF22564">
    <property type="entry name" value="HAAS"/>
    <property type="match status" value="1"/>
</dbReference>
<feature type="transmembrane region" description="Helical" evidence="1">
    <location>
        <begin position="103"/>
        <end position="127"/>
    </location>
</feature>
<feature type="transmembrane region" description="Helical" evidence="1">
    <location>
        <begin position="77"/>
        <end position="97"/>
    </location>
</feature>
<dbReference type="Proteomes" id="UP001216253">
    <property type="component" value="Unassembled WGS sequence"/>
</dbReference>
<keyword evidence="1" id="KW-1133">Transmembrane helix</keyword>
<proteinExistence type="predicted"/>
<comment type="caution">
    <text evidence="2">The sequence shown here is derived from an EMBL/GenBank/DDBJ whole genome shotgun (WGS) entry which is preliminary data.</text>
</comment>
<evidence type="ECO:0000313" key="2">
    <source>
        <dbReference type="EMBL" id="MDE8651745.1"/>
    </source>
</evidence>
<feature type="transmembrane region" description="Helical" evidence="1">
    <location>
        <begin position="139"/>
        <end position="166"/>
    </location>
</feature>
<keyword evidence="1" id="KW-0472">Membrane</keyword>
<dbReference type="RefSeq" id="WP_275227842.1">
    <property type="nucleotide sequence ID" value="NZ_JARESE010000020.1"/>
</dbReference>
<organism evidence="2 3">
    <name type="scientific">Novosphingobium album</name>
    <name type="common">ex Liu et al. 2023</name>
    <dbReference type="NCBI Taxonomy" id="3031130"/>
    <lineage>
        <taxon>Bacteria</taxon>
        <taxon>Pseudomonadati</taxon>
        <taxon>Pseudomonadota</taxon>
        <taxon>Alphaproteobacteria</taxon>
        <taxon>Sphingomonadales</taxon>
        <taxon>Sphingomonadaceae</taxon>
        <taxon>Novosphingobium</taxon>
    </lineage>
</organism>
<protein>
    <submittedName>
        <fullName evidence="2">DUF1700 domain-containing protein</fullName>
    </submittedName>
</protein>
<evidence type="ECO:0000256" key="1">
    <source>
        <dbReference type="SAM" id="Phobius"/>
    </source>
</evidence>
<name>A0ABT5WNX3_9SPHN</name>
<accession>A0ABT5WNX3</accession>
<keyword evidence="3" id="KW-1185">Reference proteome</keyword>
<gene>
    <name evidence="2" type="ORF">PYV00_08420</name>
</gene>
<evidence type="ECO:0000313" key="3">
    <source>
        <dbReference type="Proteomes" id="UP001216253"/>
    </source>
</evidence>
<keyword evidence="1" id="KW-0812">Transmembrane</keyword>
<sequence>MTRNEFIKRLKAGLKGMPAEDVAEIVGDYEAHFDAGAADGRSESEVAEALGNPGRLARELRLEAGIRNWEAGRTPSSAWAAVLAFMGLATIDILILAPIVLPIIGVIVALYVAVIAVFIAGGFVMVVGPFSAMPGGAIAALLAGLGIMAGSVAAGALLTIVSIWVINALMWFGRLHYRVIEPAIKSDDFA</sequence>
<dbReference type="EMBL" id="JARESE010000020">
    <property type="protein sequence ID" value="MDE8651745.1"/>
    <property type="molecule type" value="Genomic_DNA"/>
</dbReference>
<reference evidence="2 3" key="1">
    <citation type="submission" date="2023-03" db="EMBL/GenBank/DDBJ databases">
        <title>NovoSphingobium album sp. nov. isolated from polycyclic aromatic hydrocarbons- and heavy-metal polluted soil.</title>
        <authorList>
            <person name="Liu Z."/>
            <person name="Wang K."/>
        </authorList>
    </citation>
    <scope>NUCLEOTIDE SEQUENCE [LARGE SCALE GENOMIC DNA]</scope>
    <source>
        <strain evidence="2 3">H3SJ31-1</strain>
    </source>
</reference>